<dbReference type="Pfam" id="PF03992">
    <property type="entry name" value="ABM"/>
    <property type="match status" value="1"/>
</dbReference>
<keyword evidence="2" id="KW-0560">Oxidoreductase</keyword>
<gene>
    <name evidence="2" type="ORF">SOCE26_075970</name>
</gene>
<dbReference type="AlphaFoldDB" id="A0A2L0F3F7"/>
<dbReference type="InterPro" id="IPR011008">
    <property type="entry name" value="Dimeric_a/b-barrel"/>
</dbReference>
<dbReference type="GO" id="GO:0004497">
    <property type="term" value="F:monooxygenase activity"/>
    <property type="evidence" value="ECO:0007669"/>
    <property type="project" value="UniProtKB-KW"/>
</dbReference>
<dbReference type="SUPFAM" id="SSF54909">
    <property type="entry name" value="Dimeric alpha+beta barrel"/>
    <property type="match status" value="1"/>
</dbReference>
<feature type="domain" description="ABM" evidence="1">
    <location>
        <begin position="2"/>
        <end position="95"/>
    </location>
</feature>
<dbReference type="OrthoDB" id="287932at2"/>
<reference evidence="2 3" key="1">
    <citation type="submission" date="2015-09" db="EMBL/GenBank/DDBJ databases">
        <title>Sorangium comparison.</title>
        <authorList>
            <person name="Zaburannyi N."/>
            <person name="Bunk B."/>
            <person name="Overmann J."/>
            <person name="Mueller R."/>
        </authorList>
    </citation>
    <scope>NUCLEOTIDE SEQUENCE [LARGE SCALE GENOMIC DNA]</scope>
    <source>
        <strain evidence="2 3">So ce26</strain>
    </source>
</reference>
<dbReference type="Proteomes" id="UP000238348">
    <property type="component" value="Chromosome"/>
</dbReference>
<keyword evidence="2" id="KW-0503">Monooxygenase</keyword>
<protein>
    <submittedName>
        <fullName evidence="2">Antibiotic biosynthesis monooxygenase</fullName>
    </submittedName>
</protein>
<dbReference type="InterPro" id="IPR007138">
    <property type="entry name" value="ABM_dom"/>
</dbReference>
<evidence type="ECO:0000259" key="1">
    <source>
        <dbReference type="PROSITE" id="PS51725"/>
    </source>
</evidence>
<dbReference type="EMBL" id="CP012673">
    <property type="protein sequence ID" value="AUX46092.1"/>
    <property type="molecule type" value="Genomic_DNA"/>
</dbReference>
<accession>A0A2L0F3F7</accession>
<name>A0A2L0F3F7_SORCE</name>
<proteinExistence type="predicted"/>
<sequence>MLIIAGHLEVDPDQRDAFVAAHHDLVRRARQAPGCLDLAITADPLDPARVNNYERWESREHLEAWRKIAAAPRTGIAIRNDHVMQYGVSDVRPVFG</sequence>
<evidence type="ECO:0000313" key="3">
    <source>
        <dbReference type="Proteomes" id="UP000238348"/>
    </source>
</evidence>
<dbReference type="PROSITE" id="PS51725">
    <property type="entry name" value="ABM"/>
    <property type="match status" value="1"/>
</dbReference>
<evidence type="ECO:0000313" key="2">
    <source>
        <dbReference type="EMBL" id="AUX46092.1"/>
    </source>
</evidence>
<organism evidence="2 3">
    <name type="scientific">Sorangium cellulosum</name>
    <name type="common">Polyangium cellulosum</name>
    <dbReference type="NCBI Taxonomy" id="56"/>
    <lineage>
        <taxon>Bacteria</taxon>
        <taxon>Pseudomonadati</taxon>
        <taxon>Myxococcota</taxon>
        <taxon>Polyangia</taxon>
        <taxon>Polyangiales</taxon>
        <taxon>Polyangiaceae</taxon>
        <taxon>Sorangium</taxon>
    </lineage>
</organism>
<dbReference type="RefSeq" id="WP_104984358.1">
    <property type="nucleotide sequence ID" value="NZ_CP012673.1"/>
</dbReference>
<dbReference type="Gene3D" id="3.30.70.100">
    <property type="match status" value="1"/>
</dbReference>